<evidence type="ECO:0000313" key="6">
    <source>
        <dbReference type="Proteomes" id="UP000185478"/>
    </source>
</evidence>
<dbReference type="EC" id="3.1.2.4" evidence="2"/>
<dbReference type="Pfam" id="PF16113">
    <property type="entry name" value="ECH_2"/>
    <property type="match status" value="1"/>
</dbReference>
<dbReference type="CDD" id="cd06558">
    <property type="entry name" value="crotonase-like"/>
    <property type="match status" value="1"/>
</dbReference>
<dbReference type="Gene3D" id="3.90.226.10">
    <property type="entry name" value="2-enoyl-CoA Hydratase, Chain A, domain 1"/>
    <property type="match status" value="1"/>
</dbReference>
<dbReference type="Proteomes" id="UP000185478">
    <property type="component" value="Chromosome"/>
</dbReference>
<organism evidence="5 6">
    <name type="scientific">Corynebacterium aquilae DSM 44791</name>
    <dbReference type="NCBI Taxonomy" id="1431546"/>
    <lineage>
        <taxon>Bacteria</taxon>
        <taxon>Bacillati</taxon>
        <taxon>Actinomycetota</taxon>
        <taxon>Actinomycetes</taxon>
        <taxon>Mycobacteriales</taxon>
        <taxon>Corynebacteriaceae</taxon>
        <taxon>Corynebacterium</taxon>
    </lineage>
</organism>
<accession>A0A1L7CES9</accession>
<gene>
    <name evidence="5" type="ORF">CAQU_04010</name>
</gene>
<dbReference type="InterPro" id="IPR045004">
    <property type="entry name" value="ECH_dom"/>
</dbReference>
<dbReference type="KEGG" id="caqu:CAQU_04010"/>
<dbReference type="STRING" id="1431546.CAQU_04010"/>
<proteinExistence type="predicted"/>
<keyword evidence="6" id="KW-1185">Reference proteome</keyword>
<dbReference type="AlphaFoldDB" id="A0A1L7CES9"/>
<feature type="domain" description="Enoyl-CoA hydratase/isomerase" evidence="4">
    <location>
        <begin position="25"/>
        <end position="352"/>
    </location>
</feature>
<dbReference type="PANTHER" id="PTHR43176">
    <property type="entry name" value="3-HYDROXYISOBUTYRYL-COA HYDROLASE-RELATED"/>
    <property type="match status" value="1"/>
</dbReference>
<evidence type="ECO:0000313" key="5">
    <source>
        <dbReference type="EMBL" id="APT84372.1"/>
    </source>
</evidence>
<dbReference type="OrthoDB" id="9790967at2"/>
<evidence type="ECO:0000259" key="4">
    <source>
        <dbReference type="Pfam" id="PF16113"/>
    </source>
</evidence>
<dbReference type="InterPro" id="IPR029045">
    <property type="entry name" value="ClpP/crotonase-like_dom_sf"/>
</dbReference>
<protein>
    <recommendedName>
        <fullName evidence="2">3-hydroxyisobutyryl-CoA hydrolase</fullName>
        <ecNumber evidence="2">3.1.2.4</ecNumber>
    </recommendedName>
</protein>
<dbReference type="GO" id="GO:0006574">
    <property type="term" value="P:L-valine catabolic process"/>
    <property type="evidence" value="ECO:0007669"/>
    <property type="project" value="TreeGrafter"/>
</dbReference>
<evidence type="ECO:0000256" key="2">
    <source>
        <dbReference type="ARBA" id="ARBA00011915"/>
    </source>
</evidence>
<dbReference type="EMBL" id="CP009245">
    <property type="protein sequence ID" value="APT84372.1"/>
    <property type="molecule type" value="Genomic_DNA"/>
</dbReference>
<evidence type="ECO:0000256" key="1">
    <source>
        <dbReference type="ARBA" id="ARBA00001709"/>
    </source>
</evidence>
<reference evidence="5 6" key="1">
    <citation type="submission" date="2014-08" db="EMBL/GenBank/DDBJ databases">
        <title>Complete genome sequence of Corynebacterium aquilae S-613T(T) (=DSM 44791(T)), isolated from the choana of a healthy golden eagle.</title>
        <authorList>
            <person name="Ruckert C."/>
            <person name="Albersmeier A."/>
            <person name="Winkler A."/>
            <person name="Kalinowski J."/>
        </authorList>
    </citation>
    <scope>NUCLEOTIDE SEQUENCE [LARGE SCALE GENOMIC DNA]</scope>
    <source>
        <strain evidence="5 6">S-613</strain>
    </source>
</reference>
<dbReference type="SUPFAM" id="SSF52096">
    <property type="entry name" value="ClpP/crotonase"/>
    <property type="match status" value="1"/>
</dbReference>
<evidence type="ECO:0000256" key="3">
    <source>
        <dbReference type="ARBA" id="ARBA00022801"/>
    </source>
</evidence>
<dbReference type="GO" id="GO:0003860">
    <property type="term" value="F:3-hydroxyisobutyryl-CoA hydrolase activity"/>
    <property type="evidence" value="ECO:0007669"/>
    <property type="project" value="UniProtKB-EC"/>
</dbReference>
<sequence>MNASHTSAQTTGDQFVNVSVRNTTGCIELNRPKALNSLNHDMINTIAEAIEGWRDDDSVHRVVIFSSTERAFCAGGDVRSVRDAGVEGDFAAGDQLFVDEYVMNNDLGQFPKPIVSVINGVAMGGGLGVSCHGSHRVITERAFAAMPEMAIGFIPDVGMTYMMEHMVGTRGKPSRALAVFLGVTGWRLSPADMIWSGMATHHIDSANTEEFIQVTIEESLDEALERFATEPAEQSKLAGLIDDIEATFNKETWAEIQQALEDHGNEEFKNLVYEHIEKSSPTSVVAAVELFAANLTATTLRHALDNELALGNYLRRGHDFPEGVRAVLIDKDRNPNFEPKNFEDVDVEAIRGVLKRDS</sequence>
<dbReference type="PANTHER" id="PTHR43176:SF3">
    <property type="entry name" value="3-HYDROXYISOBUTYRYL-COA HYDROLASE, MITOCHONDRIAL"/>
    <property type="match status" value="1"/>
</dbReference>
<dbReference type="RefSeq" id="WP_075725396.1">
    <property type="nucleotide sequence ID" value="NZ_CP009245.1"/>
</dbReference>
<name>A0A1L7CES9_9CORY</name>
<keyword evidence="3 5" id="KW-0378">Hydrolase</keyword>
<dbReference type="InterPro" id="IPR032259">
    <property type="entry name" value="HIBYL-CoA-H"/>
</dbReference>
<dbReference type="NCBIfam" id="NF004127">
    <property type="entry name" value="PRK05617.1"/>
    <property type="match status" value="1"/>
</dbReference>
<comment type="catalytic activity">
    <reaction evidence="1">
        <text>3-hydroxy-2-methylpropanoyl-CoA + H2O = 3-hydroxy-2-methylpropanoate + CoA + H(+)</text>
        <dbReference type="Rhea" id="RHEA:20888"/>
        <dbReference type="ChEBI" id="CHEBI:11805"/>
        <dbReference type="ChEBI" id="CHEBI:15377"/>
        <dbReference type="ChEBI" id="CHEBI:15378"/>
        <dbReference type="ChEBI" id="CHEBI:57287"/>
        <dbReference type="ChEBI" id="CHEBI:57340"/>
        <dbReference type="EC" id="3.1.2.4"/>
    </reaction>
</comment>